<protein>
    <submittedName>
        <fullName evidence="5">Trans-resveratrol di-O-methyltransferase-like protein</fullName>
    </submittedName>
</protein>
<proteinExistence type="predicted"/>
<dbReference type="PANTHER" id="PTHR11746">
    <property type="entry name" value="O-METHYLTRANSFERASE"/>
    <property type="match status" value="1"/>
</dbReference>
<keyword evidence="1 5" id="KW-0489">Methyltransferase</keyword>
<organism evidence="5 6">
    <name type="scientific">Carex littledalei</name>
    <dbReference type="NCBI Taxonomy" id="544730"/>
    <lineage>
        <taxon>Eukaryota</taxon>
        <taxon>Viridiplantae</taxon>
        <taxon>Streptophyta</taxon>
        <taxon>Embryophyta</taxon>
        <taxon>Tracheophyta</taxon>
        <taxon>Spermatophyta</taxon>
        <taxon>Magnoliopsida</taxon>
        <taxon>Liliopsida</taxon>
        <taxon>Poales</taxon>
        <taxon>Cyperaceae</taxon>
        <taxon>Cyperoideae</taxon>
        <taxon>Cariceae</taxon>
        <taxon>Carex</taxon>
        <taxon>Carex subgen. Euthyceras</taxon>
    </lineage>
</organism>
<dbReference type="InterPro" id="IPR001077">
    <property type="entry name" value="COMT_C"/>
</dbReference>
<dbReference type="InterPro" id="IPR016461">
    <property type="entry name" value="COMT-like"/>
</dbReference>
<evidence type="ECO:0000259" key="4">
    <source>
        <dbReference type="Pfam" id="PF00891"/>
    </source>
</evidence>
<comment type="caution">
    <text evidence="5">The sequence shown here is derived from an EMBL/GenBank/DDBJ whole genome shotgun (WGS) entry which is preliminary data.</text>
</comment>
<dbReference type="GO" id="GO:0008171">
    <property type="term" value="F:O-methyltransferase activity"/>
    <property type="evidence" value="ECO:0007669"/>
    <property type="project" value="InterPro"/>
</dbReference>
<dbReference type="EMBL" id="SWLB01000024">
    <property type="protein sequence ID" value="KAF3323126.1"/>
    <property type="molecule type" value="Genomic_DNA"/>
</dbReference>
<keyword evidence="2 5" id="KW-0808">Transferase</keyword>
<evidence type="ECO:0000256" key="3">
    <source>
        <dbReference type="ARBA" id="ARBA00022691"/>
    </source>
</evidence>
<reference evidence="5" key="1">
    <citation type="submission" date="2020-01" db="EMBL/GenBank/DDBJ databases">
        <title>Genome sequence of Kobresia littledalei, the first chromosome-level genome in the family Cyperaceae.</title>
        <authorList>
            <person name="Qu G."/>
        </authorList>
    </citation>
    <scope>NUCLEOTIDE SEQUENCE</scope>
    <source>
        <strain evidence="5">C.B.Clarke</strain>
        <tissue evidence="5">Leaf</tissue>
    </source>
</reference>
<dbReference type="Gene3D" id="3.40.50.150">
    <property type="entry name" value="Vaccinia Virus protein VP39"/>
    <property type="match status" value="1"/>
</dbReference>
<dbReference type="OrthoDB" id="757282at2759"/>
<accession>A0A833V2D8</accession>
<dbReference type="PROSITE" id="PS51683">
    <property type="entry name" value="SAM_OMT_II"/>
    <property type="match status" value="1"/>
</dbReference>
<dbReference type="Proteomes" id="UP000623129">
    <property type="component" value="Unassembled WGS sequence"/>
</dbReference>
<evidence type="ECO:0000256" key="2">
    <source>
        <dbReference type="ARBA" id="ARBA00022679"/>
    </source>
</evidence>
<sequence length="250" mass="27603">MLGQVMRLLVQQGVFAQSDEGYMLSPVSELMLSKGSDMGAYIGFQIHPQLVNAFSIMSNLFNEAMASHSRKLMKDVVASCPQLFDGMKSLVDVGGGTGTTVKVIAETFPELKCTVFDLPHVISNALKCELFDAVGGNMFEKIPAADAVMLKNILHDWPDDDCIKILERCREAISPVEAGGKVIIVELTIDLETHDQMAIETTLCFDLGMLMAFAAKERSKQEWHNVFQAAGFVNYKVYTVGVYSIYELFP</sequence>
<gene>
    <name evidence="5" type="ORF">FCM35_KLT13115</name>
</gene>
<evidence type="ECO:0000313" key="5">
    <source>
        <dbReference type="EMBL" id="KAF3323126.1"/>
    </source>
</evidence>
<name>A0A833V2D8_9POAL</name>
<evidence type="ECO:0000313" key="6">
    <source>
        <dbReference type="Proteomes" id="UP000623129"/>
    </source>
</evidence>
<dbReference type="AlphaFoldDB" id="A0A833V2D8"/>
<dbReference type="InterPro" id="IPR029063">
    <property type="entry name" value="SAM-dependent_MTases_sf"/>
</dbReference>
<feature type="domain" description="O-methyltransferase C-terminal" evidence="4">
    <location>
        <begin position="58"/>
        <end position="232"/>
    </location>
</feature>
<keyword evidence="3" id="KW-0949">S-adenosyl-L-methionine</keyword>
<dbReference type="GO" id="GO:0032259">
    <property type="term" value="P:methylation"/>
    <property type="evidence" value="ECO:0007669"/>
    <property type="project" value="UniProtKB-KW"/>
</dbReference>
<dbReference type="Pfam" id="PF00891">
    <property type="entry name" value="Methyltransf_2"/>
    <property type="match status" value="1"/>
</dbReference>
<dbReference type="SUPFAM" id="SSF53335">
    <property type="entry name" value="S-adenosyl-L-methionine-dependent methyltransferases"/>
    <property type="match status" value="1"/>
</dbReference>
<evidence type="ECO:0000256" key="1">
    <source>
        <dbReference type="ARBA" id="ARBA00022603"/>
    </source>
</evidence>
<keyword evidence="6" id="KW-1185">Reference proteome</keyword>